<evidence type="ECO:0000313" key="2">
    <source>
        <dbReference type="EMBL" id="RCK52785.1"/>
    </source>
</evidence>
<evidence type="ECO:0000259" key="1">
    <source>
        <dbReference type="PROSITE" id="PS50943"/>
    </source>
</evidence>
<dbReference type="GO" id="GO:0003677">
    <property type="term" value="F:DNA binding"/>
    <property type="evidence" value="ECO:0007669"/>
    <property type="project" value="InterPro"/>
</dbReference>
<evidence type="ECO:0000313" key="3">
    <source>
        <dbReference type="Proteomes" id="UP000252266"/>
    </source>
</evidence>
<comment type="caution">
    <text evidence="2">The sequence shown here is derived from an EMBL/GenBank/DDBJ whole genome shotgun (WGS) entry which is preliminary data.</text>
</comment>
<name>A0A367XGH8_9PROT</name>
<dbReference type="GO" id="GO:0045892">
    <property type="term" value="P:negative regulation of DNA-templated transcription"/>
    <property type="evidence" value="ECO:0007669"/>
    <property type="project" value="InterPro"/>
</dbReference>
<dbReference type="PROSITE" id="PS50943">
    <property type="entry name" value="HTH_CROC1"/>
    <property type="match status" value="1"/>
</dbReference>
<dbReference type="InterPro" id="IPR010744">
    <property type="entry name" value="Phage_CI_N"/>
</dbReference>
<dbReference type="Gene3D" id="1.10.260.40">
    <property type="entry name" value="lambda repressor-like DNA-binding domains"/>
    <property type="match status" value="1"/>
</dbReference>
<dbReference type="InterPro" id="IPR010982">
    <property type="entry name" value="Lambda_DNA-bd_dom_sf"/>
</dbReference>
<organism evidence="2 3">
    <name type="scientific">Thalassospira xiamenensis</name>
    <dbReference type="NCBI Taxonomy" id="220697"/>
    <lineage>
        <taxon>Bacteria</taxon>
        <taxon>Pseudomonadati</taxon>
        <taxon>Pseudomonadota</taxon>
        <taxon>Alphaproteobacteria</taxon>
        <taxon>Rhodospirillales</taxon>
        <taxon>Thalassospiraceae</taxon>
        <taxon>Thalassospira</taxon>
    </lineage>
</organism>
<accession>A0A367XGH8</accession>
<protein>
    <recommendedName>
        <fullName evidence="1">HTH cro/C1-type domain-containing protein</fullName>
    </recommendedName>
</protein>
<proteinExistence type="predicted"/>
<dbReference type="CDD" id="cd00093">
    <property type="entry name" value="HTH_XRE"/>
    <property type="match status" value="1"/>
</dbReference>
<dbReference type="AlphaFoldDB" id="A0A367XGH8"/>
<gene>
    <name evidence="2" type="ORF">TH44_00700</name>
</gene>
<dbReference type="Pfam" id="PF07022">
    <property type="entry name" value="Phage_CI_repr"/>
    <property type="match status" value="1"/>
</dbReference>
<dbReference type="SUPFAM" id="SSF47413">
    <property type="entry name" value="lambda repressor-like DNA-binding domains"/>
    <property type="match status" value="1"/>
</dbReference>
<dbReference type="Proteomes" id="UP000252266">
    <property type="component" value="Unassembled WGS sequence"/>
</dbReference>
<sequence>MNSDAMTGLGQRIGICEKIAGSRSALAAKTGIAARTLENYSHGRNDPKASACVAIAQATGVSIEWLMTGIGSPALEAPESERKIVYNIAYFLARKSKAVKADPVEFADSFLSLYDYCREKQQSGSETFDAQAFENVVEFASKRFQNNSA</sequence>
<feature type="domain" description="HTH cro/C1-type" evidence="1">
    <location>
        <begin position="22"/>
        <end position="66"/>
    </location>
</feature>
<reference evidence="2 3" key="1">
    <citation type="submission" date="2014-07" db="EMBL/GenBank/DDBJ databases">
        <title>Draft genome sequence of Thalassospira xiamenensis IB13.</title>
        <authorList>
            <person name="Lai Q."/>
            <person name="Shao Z."/>
        </authorList>
    </citation>
    <scope>NUCLEOTIDE SEQUENCE [LARGE SCALE GENOMIC DNA]</scope>
    <source>
        <strain evidence="2 3">IB13</strain>
    </source>
</reference>
<dbReference type="InterPro" id="IPR001387">
    <property type="entry name" value="Cro/C1-type_HTH"/>
</dbReference>
<dbReference type="EMBL" id="JPWJ01000001">
    <property type="protein sequence ID" value="RCK52785.1"/>
    <property type="molecule type" value="Genomic_DNA"/>
</dbReference>